<keyword evidence="3" id="KW-1185">Reference proteome</keyword>
<evidence type="ECO:0000313" key="2">
    <source>
        <dbReference type="EMBL" id="TQL90232.1"/>
    </source>
</evidence>
<proteinExistence type="predicted"/>
<dbReference type="AlphaFoldDB" id="A0A543BZH4"/>
<organism evidence="2 3">
    <name type="scientific">Actinoallomurus bryophytorum</name>
    <dbReference type="NCBI Taxonomy" id="1490222"/>
    <lineage>
        <taxon>Bacteria</taxon>
        <taxon>Bacillati</taxon>
        <taxon>Actinomycetota</taxon>
        <taxon>Actinomycetes</taxon>
        <taxon>Streptosporangiales</taxon>
        <taxon>Thermomonosporaceae</taxon>
        <taxon>Actinoallomurus</taxon>
    </lineage>
</organism>
<evidence type="ECO:0000256" key="1">
    <source>
        <dbReference type="SAM" id="MobiDB-lite"/>
    </source>
</evidence>
<gene>
    <name evidence="2" type="ORF">FB559_7525</name>
</gene>
<dbReference type="Proteomes" id="UP000316096">
    <property type="component" value="Unassembled WGS sequence"/>
</dbReference>
<sequence length="54" mass="5723">MAFTEDGTLTDESIGVTPMQDGTRPPDIVFAGEPAVATRVVCLETWGRHSEACG</sequence>
<dbReference type="RefSeq" id="WP_185792652.1">
    <property type="nucleotide sequence ID" value="NZ_VFOZ01000002.1"/>
</dbReference>
<reference evidence="2 3" key="1">
    <citation type="submission" date="2019-06" db="EMBL/GenBank/DDBJ databases">
        <title>Sequencing the genomes of 1000 actinobacteria strains.</title>
        <authorList>
            <person name="Klenk H.-P."/>
        </authorList>
    </citation>
    <scope>NUCLEOTIDE SEQUENCE [LARGE SCALE GENOMIC DNA]</scope>
    <source>
        <strain evidence="2 3">DSM 102200</strain>
    </source>
</reference>
<dbReference type="EMBL" id="VFOZ01000002">
    <property type="protein sequence ID" value="TQL90232.1"/>
    <property type="molecule type" value="Genomic_DNA"/>
</dbReference>
<feature type="region of interest" description="Disordered" evidence="1">
    <location>
        <begin position="1"/>
        <end position="26"/>
    </location>
</feature>
<accession>A0A543BZH4</accession>
<name>A0A543BZH4_9ACTN</name>
<comment type="caution">
    <text evidence="2">The sequence shown here is derived from an EMBL/GenBank/DDBJ whole genome shotgun (WGS) entry which is preliminary data.</text>
</comment>
<evidence type="ECO:0000313" key="3">
    <source>
        <dbReference type="Proteomes" id="UP000316096"/>
    </source>
</evidence>
<protein>
    <submittedName>
        <fullName evidence="2">Uncharacterized protein</fullName>
    </submittedName>
</protein>